<dbReference type="PANTHER" id="PTHR33121">
    <property type="entry name" value="CYCLIC DI-GMP PHOSPHODIESTERASE PDEF"/>
    <property type="match status" value="1"/>
</dbReference>
<evidence type="ECO:0000313" key="3">
    <source>
        <dbReference type="EMBL" id="OEE30833.1"/>
    </source>
</evidence>
<dbReference type="GO" id="GO:0071111">
    <property type="term" value="F:cyclic-guanylate-specific phosphodiesterase activity"/>
    <property type="evidence" value="ECO:0007669"/>
    <property type="project" value="InterPro"/>
</dbReference>
<organism evidence="3 4">
    <name type="scientific">Vibrio genomosp. F10 str. ZF-129</name>
    <dbReference type="NCBI Taxonomy" id="1187848"/>
    <lineage>
        <taxon>Bacteria</taxon>
        <taxon>Pseudomonadati</taxon>
        <taxon>Pseudomonadota</taxon>
        <taxon>Gammaproteobacteria</taxon>
        <taxon>Vibrionales</taxon>
        <taxon>Vibrionaceae</taxon>
        <taxon>Vibrio</taxon>
    </lineage>
</organism>
<dbReference type="InterPro" id="IPR043128">
    <property type="entry name" value="Rev_trsase/Diguanyl_cyclase"/>
</dbReference>
<dbReference type="CDD" id="cd01949">
    <property type="entry name" value="GGDEF"/>
    <property type="match status" value="1"/>
</dbReference>
<gene>
    <name evidence="3" type="ORF">A1QO_16025</name>
</gene>
<accession>A0A1E5BAB5</accession>
<protein>
    <submittedName>
        <fullName evidence="3">Diguanylate cyclase</fullName>
    </submittedName>
</protein>
<dbReference type="EMBL" id="AJYQ02000137">
    <property type="protein sequence ID" value="OEE30833.1"/>
    <property type="molecule type" value="Genomic_DNA"/>
</dbReference>
<evidence type="ECO:0000313" key="4">
    <source>
        <dbReference type="Proteomes" id="UP000094741"/>
    </source>
</evidence>
<dbReference type="AlphaFoldDB" id="A0A1E5BAB5"/>
<dbReference type="eggNOG" id="COG5001">
    <property type="taxonomic scope" value="Bacteria"/>
</dbReference>
<dbReference type="SMART" id="SM00052">
    <property type="entry name" value="EAL"/>
    <property type="match status" value="1"/>
</dbReference>
<proteinExistence type="predicted"/>
<dbReference type="InterPro" id="IPR050706">
    <property type="entry name" value="Cyclic-di-GMP_PDE-like"/>
</dbReference>
<dbReference type="Pfam" id="PF00990">
    <property type="entry name" value="GGDEF"/>
    <property type="match status" value="1"/>
</dbReference>
<evidence type="ECO:0000259" key="2">
    <source>
        <dbReference type="PROSITE" id="PS50887"/>
    </source>
</evidence>
<evidence type="ECO:0000259" key="1">
    <source>
        <dbReference type="PROSITE" id="PS50883"/>
    </source>
</evidence>
<dbReference type="CDD" id="cd01948">
    <property type="entry name" value="EAL"/>
    <property type="match status" value="1"/>
</dbReference>
<dbReference type="Gene3D" id="3.20.20.450">
    <property type="entry name" value="EAL domain"/>
    <property type="match status" value="1"/>
</dbReference>
<dbReference type="SUPFAM" id="SSF141868">
    <property type="entry name" value="EAL domain-like"/>
    <property type="match status" value="1"/>
</dbReference>
<dbReference type="RefSeq" id="WP_017034777.1">
    <property type="nucleotide sequence ID" value="NZ_AJYQ02000137.1"/>
</dbReference>
<comment type="caution">
    <text evidence="3">The sequence shown here is derived from an EMBL/GenBank/DDBJ whole genome shotgun (WGS) entry which is preliminary data.</text>
</comment>
<dbReference type="OrthoDB" id="9787514at2"/>
<sequence>MAMRLTNTGAIGLDEVNETLLMEGTALLDHVTLKLNQRFQSFSTSIVEFDKLRYQAKTLSCVRNQSVQENFIYPLKNTPCEQIFREQVFSEPILRGQVHWKQSEYLFYTDNLITYYPLDGYIQENHLHAYIGIPLKNHKGETLGVLLSTFDRPIDGPESVLAYHQLFANIIVHSLREKWLAKRSKSLVNQLNYEVSHDNLTGLRNRCSLSDQLEVLIQSSPYSFTLAYVDIDNFKSINDLYGNYIGDQVLRFVASTISDNVPEQHLAFRISADEFAFITYDRDPIQVCHEIIHLLQQGYKDKAHYVSIPVSIGITRTQDKMFTADQLLHNASLALKDCKKTSGTQIRCYNSQLSGLYHRKNMIIRALRNELKKSKQQLSEIFVATQPIVHKHGDSWRYFEVLARWNSKQLGVISPIEFIEAAEQSGLIIELGERIIQLACEAKLELEKGLGHKVKLGINCSAHELSSSERYIQHLTSTLSAHECDPHDFVIELTETVLITHGDKVKSVLDRLRAFGFTIALDDFGTGYSSLNYLHQYPIDCIKIDASFVRNMLNNQKSERVVKLIIQLAEQLNVSLVAEGVETKEALDKLYLMGCTQIQGYYFSRPKTPIELIKDYFERANTIEKIKSA</sequence>
<feature type="domain" description="EAL" evidence="1">
    <location>
        <begin position="364"/>
        <end position="620"/>
    </location>
</feature>
<name>A0A1E5BAB5_9VIBR</name>
<dbReference type="NCBIfam" id="TIGR00254">
    <property type="entry name" value="GGDEF"/>
    <property type="match status" value="1"/>
</dbReference>
<dbReference type="PANTHER" id="PTHR33121:SF79">
    <property type="entry name" value="CYCLIC DI-GMP PHOSPHODIESTERASE PDED-RELATED"/>
    <property type="match status" value="1"/>
</dbReference>
<dbReference type="PROSITE" id="PS50887">
    <property type="entry name" value="GGDEF"/>
    <property type="match status" value="1"/>
</dbReference>
<feature type="domain" description="GGDEF" evidence="2">
    <location>
        <begin position="222"/>
        <end position="351"/>
    </location>
</feature>
<dbReference type="STRING" id="1187848.A1QO_16025"/>
<dbReference type="InterPro" id="IPR000160">
    <property type="entry name" value="GGDEF_dom"/>
</dbReference>
<dbReference type="SUPFAM" id="SSF55781">
    <property type="entry name" value="GAF domain-like"/>
    <property type="match status" value="1"/>
</dbReference>
<dbReference type="SUPFAM" id="SSF55073">
    <property type="entry name" value="Nucleotide cyclase"/>
    <property type="match status" value="1"/>
</dbReference>
<dbReference type="InterPro" id="IPR035919">
    <property type="entry name" value="EAL_sf"/>
</dbReference>
<dbReference type="InterPro" id="IPR029787">
    <property type="entry name" value="Nucleotide_cyclase"/>
</dbReference>
<dbReference type="Gene3D" id="3.30.70.270">
    <property type="match status" value="1"/>
</dbReference>
<dbReference type="Pfam" id="PF00563">
    <property type="entry name" value="EAL"/>
    <property type="match status" value="1"/>
</dbReference>
<dbReference type="InterPro" id="IPR001633">
    <property type="entry name" value="EAL_dom"/>
</dbReference>
<dbReference type="PROSITE" id="PS50883">
    <property type="entry name" value="EAL"/>
    <property type="match status" value="1"/>
</dbReference>
<dbReference type="SMART" id="SM00267">
    <property type="entry name" value="GGDEF"/>
    <property type="match status" value="1"/>
</dbReference>
<dbReference type="Proteomes" id="UP000094741">
    <property type="component" value="Unassembled WGS sequence"/>
</dbReference>
<reference evidence="3 4" key="1">
    <citation type="journal article" date="2012" name="Science">
        <title>Ecological populations of bacteria act as socially cohesive units of antibiotic production and resistance.</title>
        <authorList>
            <person name="Cordero O.X."/>
            <person name="Wildschutte H."/>
            <person name="Kirkup B."/>
            <person name="Proehl S."/>
            <person name="Ngo L."/>
            <person name="Hussain F."/>
            <person name="Le Roux F."/>
            <person name="Mincer T."/>
            <person name="Polz M.F."/>
        </authorList>
    </citation>
    <scope>NUCLEOTIDE SEQUENCE [LARGE SCALE GENOMIC DNA]</scope>
    <source>
        <strain evidence="3 4">ZF-129</strain>
    </source>
</reference>